<gene>
    <name evidence="1" type="ORF">WH95_08240</name>
</gene>
<dbReference type="OrthoDB" id="8479107at2"/>
<reference evidence="1 2" key="1">
    <citation type="submission" date="2015-03" db="EMBL/GenBank/DDBJ databases">
        <title>Genome sequence of Kiloniella sp. P1-1, isolated from the gut microflora of Pacific white shrimp, Penaeus vannamei.</title>
        <authorList>
            <person name="Shao Z."/>
            <person name="Wang L."/>
            <person name="Li X."/>
        </authorList>
    </citation>
    <scope>NUCLEOTIDE SEQUENCE [LARGE SCALE GENOMIC DNA]</scope>
    <source>
        <strain evidence="1 2">P1-1</strain>
    </source>
</reference>
<comment type="caution">
    <text evidence="1">The sequence shown here is derived from an EMBL/GenBank/DDBJ whole genome shotgun (WGS) entry which is preliminary data.</text>
</comment>
<dbReference type="RefSeq" id="WP_046505523.1">
    <property type="nucleotide sequence ID" value="NZ_LANI01000005.1"/>
</dbReference>
<dbReference type="Proteomes" id="UP000034491">
    <property type="component" value="Unassembled WGS sequence"/>
</dbReference>
<proteinExistence type="predicted"/>
<accession>A0A0M2R9C1</accession>
<keyword evidence="2" id="KW-1185">Reference proteome</keyword>
<name>A0A0M2R9C1_9PROT</name>
<dbReference type="AlphaFoldDB" id="A0A0M2R9C1"/>
<organism evidence="1 2">
    <name type="scientific">Kiloniella litopenaei</name>
    <dbReference type="NCBI Taxonomy" id="1549748"/>
    <lineage>
        <taxon>Bacteria</taxon>
        <taxon>Pseudomonadati</taxon>
        <taxon>Pseudomonadota</taxon>
        <taxon>Alphaproteobacteria</taxon>
        <taxon>Rhodospirillales</taxon>
        <taxon>Kiloniellaceae</taxon>
        <taxon>Kiloniella</taxon>
    </lineage>
</organism>
<protein>
    <submittedName>
        <fullName evidence="1">Uncharacterized protein</fullName>
    </submittedName>
</protein>
<evidence type="ECO:0000313" key="2">
    <source>
        <dbReference type="Proteomes" id="UP000034491"/>
    </source>
</evidence>
<dbReference type="EMBL" id="LANI01000005">
    <property type="protein sequence ID" value="KKJ77064.1"/>
    <property type="molecule type" value="Genomic_DNA"/>
</dbReference>
<evidence type="ECO:0000313" key="1">
    <source>
        <dbReference type="EMBL" id="KKJ77064.1"/>
    </source>
</evidence>
<sequence>MSFVLPSTVRAFDSLGHEETLDFCVTELGKRIGAENALKMEDHCSCAADLALDKTPESLKTPLARLVRHQGLRPEDRAALKAESGNLFLYIAMLDSHCPKILSDPQLQKLLLPSQ</sequence>